<dbReference type="Proteomes" id="UP001597034">
    <property type="component" value="Unassembled WGS sequence"/>
</dbReference>
<gene>
    <name evidence="2" type="ORF">ACFSBL_08680</name>
</gene>
<evidence type="ECO:0000313" key="2">
    <source>
        <dbReference type="EMBL" id="MFD1645755.1"/>
    </source>
</evidence>
<dbReference type="RefSeq" id="WP_256398728.1">
    <property type="nucleotide sequence ID" value="NZ_JANHJR010000001.1"/>
</dbReference>
<dbReference type="EMBL" id="JBHUDO010000002">
    <property type="protein sequence ID" value="MFD1645755.1"/>
    <property type="molecule type" value="Genomic_DNA"/>
</dbReference>
<keyword evidence="1" id="KW-0472">Membrane</keyword>
<feature type="transmembrane region" description="Helical" evidence="1">
    <location>
        <begin position="184"/>
        <end position="202"/>
    </location>
</feature>
<sequence length="225" mass="24524">MRLRDRLGIDEAFQRRLTRVMQITLVGLLFVGVERRNPGIVVNTLVGLGVTQLPSLLERDYGISLDAGLTLWITTAAFLHALGTVGIPGTEGTFYRSTIWWDHMTHALSSSVVAAVGYTTVRALDEHNEDIVIPPRFMFVFILAFVMAFGVVWELLEFGIGVAASGSDATFLVQFGIDDTMLDLLFNTAGGFVVAVWGQAYLTDVTGALRDKLAHRDDESTGGAT</sequence>
<dbReference type="Pfam" id="PF09997">
    <property type="entry name" value="DUF2238"/>
    <property type="match status" value="1"/>
</dbReference>
<evidence type="ECO:0000313" key="3">
    <source>
        <dbReference type="Proteomes" id="UP001597034"/>
    </source>
</evidence>
<reference evidence="2 3" key="1">
    <citation type="journal article" date="2019" name="Int. J. Syst. Evol. Microbiol.">
        <title>The Global Catalogue of Microorganisms (GCM) 10K type strain sequencing project: providing services to taxonomists for standard genome sequencing and annotation.</title>
        <authorList>
            <consortium name="The Broad Institute Genomics Platform"/>
            <consortium name="The Broad Institute Genome Sequencing Center for Infectious Disease"/>
            <person name="Wu L."/>
            <person name="Ma J."/>
        </authorList>
    </citation>
    <scope>NUCLEOTIDE SEQUENCE [LARGE SCALE GENOMIC DNA]</scope>
    <source>
        <strain evidence="2 3">CGMCC 1.10390</strain>
    </source>
</reference>
<dbReference type="AlphaFoldDB" id="A0ABD6DK56"/>
<feature type="transmembrane region" description="Helical" evidence="1">
    <location>
        <begin position="69"/>
        <end position="87"/>
    </location>
</feature>
<keyword evidence="1" id="KW-1133">Transmembrane helix</keyword>
<dbReference type="InterPro" id="IPR014509">
    <property type="entry name" value="YjdF-like"/>
</dbReference>
<evidence type="ECO:0000256" key="1">
    <source>
        <dbReference type="SAM" id="Phobius"/>
    </source>
</evidence>
<feature type="transmembrane region" description="Helical" evidence="1">
    <location>
        <begin position="107"/>
        <end position="125"/>
    </location>
</feature>
<accession>A0ABD6DK56</accession>
<keyword evidence="3" id="KW-1185">Reference proteome</keyword>
<protein>
    <submittedName>
        <fullName evidence="2">DUF2238 domain-containing protein</fullName>
    </submittedName>
</protein>
<name>A0ABD6DK56_9EURY</name>
<keyword evidence="1" id="KW-0812">Transmembrane</keyword>
<proteinExistence type="predicted"/>
<comment type="caution">
    <text evidence="2">The sequence shown here is derived from an EMBL/GenBank/DDBJ whole genome shotgun (WGS) entry which is preliminary data.</text>
</comment>
<feature type="transmembrane region" description="Helical" evidence="1">
    <location>
        <begin position="137"/>
        <end position="164"/>
    </location>
</feature>
<organism evidence="2 3">
    <name type="scientific">Haloarchaeobius litoreus</name>
    <dbReference type="NCBI Taxonomy" id="755306"/>
    <lineage>
        <taxon>Archaea</taxon>
        <taxon>Methanobacteriati</taxon>
        <taxon>Methanobacteriota</taxon>
        <taxon>Stenosarchaea group</taxon>
        <taxon>Halobacteria</taxon>
        <taxon>Halobacteriales</taxon>
        <taxon>Halorubellaceae</taxon>
        <taxon>Haloarchaeobius</taxon>
    </lineage>
</organism>